<proteinExistence type="predicted"/>
<organism evidence="1 2">
    <name type="scientific">Halosimplex litoreum</name>
    <dbReference type="NCBI Taxonomy" id="1198301"/>
    <lineage>
        <taxon>Archaea</taxon>
        <taxon>Methanobacteriati</taxon>
        <taxon>Methanobacteriota</taxon>
        <taxon>Stenosarchaea group</taxon>
        <taxon>Halobacteria</taxon>
        <taxon>Halobacteriales</taxon>
        <taxon>Haloarculaceae</taxon>
        <taxon>Halosimplex</taxon>
    </lineage>
</organism>
<evidence type="ECO:0000313" key="1">
    <source>
        <dbReference type="EMBL" id="QPV64108.1"/>
    </source>
</evidence>
<gene>
    <name evidence="1" type="ORF">I7X12_05640</name>
</gene>
<sequence length="208" mass="22204">MRDGDTDGDGDARHGQFRVFGFDGERTALLRDVDAGVPRWTCPGDDEQVPLTGSLSPGAVVEATLEPAADGGEPWALRSVSTVRETTLAFVTHGAPPGPVVDTWLARDSNTGVGVSLRRDSSGDPVCELQTIPQWVEGLDRWEALRAGAQSLERWYDGTDTVAVAPVHLVFVNVMERPFVALYAVPSEGHALARLRDALGTGVSERGA</sequence>
<dbReference type="GeneID" id="60587955"/>
<dbReference type="EMBL" id="CP065856">
    <property type="protein sequence ID" value="QPV64108.1"/>
    <property type="molecule type" value="Genomic_DNA"/>
</dbReference>
<reference evidence="1 2" key="1">
    <citation type="submission" date="2020-12" db="EMBL/GenBank/DDBJ databases">
        <title>Halosimplex halophilum sp. nov. and Halosimplex salinum sp. nov., two new members of the genus Halosimplex.</title>
        <authorList>
            <person name="Cui H.L."/>
        </authorList>
    </citation>
    <scope>NUCLEOTIDE SEQUENCE [LARGE SCALE GENOMIC DNA]</scope>
    <source>
        <strain evidence="1 2">YGH94</strain>
    </source>
</reference>
<name>A0A7T3KWI9_9EURY</name>
<dbReference type="KEGG" id="hlt:I7X12_05640"/>
<keyword evidence="2" id="KW-1185">Reference proteome</keyword>
<dbReference type="RefSeq" id="WP_198062882.1">
    <property type="nucleotide sequence ID" value="NZ_CP065856.1"/>
</dbReference>
<protein>
    <submittedName>
        <fullName evidence="1">Uncharacterized protein</fullName>
    </submittedName>
</protein>
<dbReference type="Proteomes" id="UP000595001">
    <property type="component" value="Chromosome"/>
</dbReference>
<evidence type="ECO:0000313" key="2">
    <source>
        <dbReference type="Proteomes" id="UP000595001"/>
    </source>
</evidence>
<accession>A0A7T3KWI9</accession>
<dbReference type="AlphaFoldDB" id="A0A7T3KWI9"/>